<dbReference type="EMBL" id="MU005788">
    <property type="protein sequence ID" value="KAF2703323.1"/>
    <property type="molecule type" value="Genomic_DNA"/>
</dbReference>
<keyword evidence="1" id="KW-0732">Signal</keyword>
<feature type="chain" id="PRO_5026345189" evidence="1">
    <location>
        <begin position="17"/>
        <end position="117"/>
    </location>
</feature>
<keyword evidence="3" id="KW-1185">Reference proteome</keyword>
<organism evidence="2 3">
    <name type="scientific">Pleomassaria siparia CBS 279.74</name>
    <dbReference type="NCBI Taxonomy" id="1314801"/>
    <lineage>
        <taxon>Eukaryota</taxon>
        <taxon>Fungi</taxon>
        <taxon>Dikarya</taxon>
        <taxon>Ascomycota</taxon>
        <taxon>Pezizomycotina</taxon>
        <taxon>Dothideomycetes</taxon>
        <taxon>Pleosporomycetidae</taxon>
        <taxon>Pleosporales</taxon>
        <taxon>Pleomassariaceae</taxon>
        <taxon>Pleomassaria</taxon>
    </lineage>
</organism>
<name>A0A6G1JSM9_9PLEO</name>
<sequence>MFSLITSLYLLGLAASAPTLTDPDPTANIVSVDVFYNATSCTDAPAAKRLHLNNTQCWPLPGHYLRVVEHGDPRLKYNSLRVYKTDDCSGGWTLQPLDDDDCSDVESFGGIRVVLFG</sequence>
<evidence type="ECO:0000313" key="3">
    <source>
        <dbReference type="Proteomes" id="UP000799428"/>
    </source>
</evidence>
<proteinExistence type="predicted"/>
<dbReference type="Proteomes" id="UP000799428">
    <property type="component" value="Unassembled WGS sequence"/>
</dbReference>
<feature type="signal peptide" evidence="1">
    <location>
        <begin position="1"/>
        <end position="16"/>
    </location>
</feature>
<accession>A0A6G1JSM9</accession>
<dbReference type="AlphaFoldDB" id="A0A6G1JSM9"/>
<evidence type="ECO:0000313" key="2">
    <source>
        <dbReference type="EMBL" id="KAF2703323.1"/>
    </source>
</evidence>
<reference evidence="2" key="1">
    <citation type="journal article" date="2020" name="Stud. Mycol.">
        <title>101 Dothideomycetes genomes: a test case for predicting lifestyles and emergence of pathogens.</title>
        <authorList>
            <person name="Haridas S."/>
            <person name="Albert R."/>
            <person name="Binder M."/>
            <person name="Bloem J."/>
            <person name="Labutti K."/>
            <person name="Salamov A."/>
            <person name="Andreopoulos B."/>
            <person name="Baker S."/>
            <person name="Barry K."/>
            <person name="Bills G."/>
            <person name="Bluhm B."/>
            <person name="Cannon C."/>
            <person name="Castanera R."/>
            <person name="Culley D."/>
            <person name="Daum C."/>
            <person name="Ezra D."/>
            <person name="Gonzalez J."/>
            <person name="Henrissat B."/>
            <person name="Kuo A."/>
            <person name="Liang C."/>
            <person name="Lipzen A."/>
            <person name="Lutzoni F."/>
            <person name="Magnuson J."/>
            <person name="Mondo S."/>
            <person name="Nolan M."/>
            <person name="Ohm R."/>
            <person name="Pangilinan J."/>
            <person name="Park H.-J."/>
            <person name="Ramirez L."/>
            <person name="Alfaro M."/>
            <person name="Sun H."/>
            <person name="Tritt A."/>
            <person name="Yoshinaga Y."/>
            <person name="Zwiers L.-H."/>
            <person name="Turgeon B."/>
            <person name="Goodwin S."/>
            <person name="Spatafora J."/>
            <person name="Crous P."/>
            <person name="Grigoriev I."/>
        </authorList>
    </citation>
    <scope>NUCLEOTIDE SEQUENCE</scope>
    <source>
        <strain evidence="2">CBS 279.74</strain>
    </source>
</reference>
<protein>
    <submittedName>
        <fullName evidence="2">Uncharacterized protein</fullName>
    </submittedName>
</protein>
<gene>
    <name evidence="2" type="ORF">K504DRAFT_451822</name>
</gene>
<evidence type="ECO:0000256" key="1">
    <source>
        <dbReference type="SAM" id="SignalP"/>
    </source>
</evidence>
<dbReference type="OrthoDB" id="3787080at2759"/>